<dbReference type="PANTHER" id="PTHR34109:SF1">
    <property type="entry name" value="VOC DOMAIN-CONTAINING PROTEIN"/>
    <property type="match status" value="1"/>
</dbReference>
<dbReference type="InterPro" id="IPR029068">
    <property type="entry name" value="Glyas_Bleomycin-R_OHBP_Dase"/>
</dbReference>
<organism evidence="2 3">
    <name type="scientific">Parapedobacter pyrenivorans</name>
    <dbReference type="NCBI Taxonomy" id="1305674"/>
    <lineage>
        <taxon>Bacteria</taxon>
        <taxon>Pseudomonadati</taxon>
        <taxon>Bacteroidota</taxon>
        <taxon>Sphingobacteriia</taxon>
        <taxon>Sphingobacteriales</taxon>
        <taxon>Sphingobacteriaceae</taxon>
        <taxon>Parapedobacter</taxon>
    </lineage>
</organism>
<dbReference type="EMBL" id="BMER01000004">
    <property type="protein sequence ID" value="GGG97465.1"/>
    <property type="molecule type" value="Genomic_DNA"/>
</dbReference>
<protein>
    <submittedName>
        <fullName evidence="2">Extradiol dioxygenase</fullName>
    </submittedName>
</protein>
<dbReference type="RefSeq" id="WP_188507479.1">
    <property type="nucleotide sequence ID" value="NZ_BMER01000004.1"/>
</dbReference>
<dbReference type="PROSITE" id="PS51819">
    <property type="entry name" value="VOC"/>
    <property type="match status" value="1"/>
</dbReference>
<keyword evidence="2" id="KW-0223">Dioxygenase</keyword>
<reference evidence="2" key="1">
    <citation type="journal article" date="2014" name="Int. J. Syst. Evol. Microbiol.">
        <title>Complete genome sequence of Corynebacterium casei LMG S-19264T (=DSM 44701T), isolated from a smear-ripened cheese.</title>
        <authorList>
            <consortium name="US DOE Joint Genome Institute (JGI-PGF)"/>
            <person name="Walter F."/>
            <person name="Albersmeier A."/>
            <person name="Kalinowski J."/>
            <person name="Ruckert C."/>
        </authorList>
    </citation>
    <scope>NUCLEOTIDE SEQUENCE</scope>
    <source>
        <strain evidence="2">CGMCC 1.12195</strain>
    </source>
</reference>
<evidence type="ECO:0000313" key="2">
    <source>
        <dbReference type="EMBL" id="GGG97465.1"/>
    </source>
</evidence>
<sequence length="129" mass="14493">MATNIPKQYNRIMPYLILKDARDFLRFMERVFDAQEQLIVPGENGGIMHGELRIGDDTVIMFAEASDQFTVMNAGLYIHVEDADTTYEKALQAGAKTVPGQEPSDKDYGRTCGVKDPFGNTWWITAVSQ</sequence>
<dbReference type="InterPro" id="IPR037523">
    <property type="entry name" value="VOC_core"/>
</dbReference>
<keyword evidence="3" id="KW-1185">Reference proteome</keyword>
<gene>
    <name evidence="2" type="ORF">GCM10007415_36070</name>
</gene>
<reference evidence="2" key="2">
    <citation type="submission" date="2020-09" db="EMBL/GenBank/DDBJ databases">
        <authorList>
            <person name="Sun Q."/>
            <person name="Zhou Y."/>
        </authorList>
    </citation>
    <scope>NUCLEOTIDE SEQUENCE</scope>
    <source>
        <strain evidence="2">CGMCC 1.12195</strain>
    </source>
</reference>
<evidence type="ECO:0000259" key="1">
    <source>
        <dbReference type="PROSITE" id="PS51819"/>
    </source>
</evidence>
<dbReference type="CDD" id="cd07246">
    <property type="entry name" value="VOC_like"/>
    <property type="match status" value="1"/>
</dbReference>
<keyword evidence="2" id="KW-0560">Oxidoreductase</keyword>
<dbReference type="SUPFAM" id="SSF54593">
    <property type="entry name" value="Glyoxalase/Bleomycin resistance protein/Dihydroxybiphenyl dioxygenase"/>
    <property type="match status" value="1"/>
</dbReference>
<dbReference type="Gene3D" id="3.10.180.10">
    <property type="entry name" value="2,3-Dihydroxybiphenyl 1,2-Dioxygenase, domain 1"/>
    <property type="match status" value="1"/>
</dbReference>
<dbReference type="GO" id="GO:0051213">
    <property type="term" value="F:dioxygenase activity"/>
    <property type="evidence" value="ECO:0007669"/>
    <property type="project" value="UniProtKB-KW"/>
</dbReference>
<accession>A0A917HY00</accession>
<feature type="domain" description="VOC" evidence="1">
    <location>
        <begin position="8"/>
        <end position="127"/>
    </location>
</feature>
<dbReference type="InterPro" id="IPR004360">
    <property type="entry name" value="Glyas_Fos-R_dOase_dom"/>
</dbReference>
<dbReference type="PANTHER" id="PTHR34109">
    <property type="entry name" value="BNAUNNG04460D PROTEIN-RELATED"/>
    <property type="match status" value="1"/>
</dbReference>
<proteinExistence type="predicted"/>
<dbReference type="Pfam" id="PF00903">
    <property type="entry name" value="Glyoxalase"/>
    <property type="match status" value="1"/>
</dbReference>
<comment type="caution">
    <text evidence="2">The sequence shown here is derived from an EMBL/GenBank/DDBJ whole genome shotgun (WGS) entry which is preliminary data.</text>
</comment>
<dbReference type="AlphaFoldDB" id="A0A917HY00"/>
<dbReference type="Proteomes" id="UP000660862">
    <property type="component" value="Unassembled WGS sequence"/>
</dbReference>
<name>A0A917HY00_9SPHI</name>
<evidence type="ECO:0000313" key="3">
    <source>
        <dbReference type="Proteomes" id="UP000660862"/>
    </source>
</evidence>